<evidence type="ECO:0000313" key="1">
    <source>
        <dbReference type="EMBL" id="KAK3763800.1"/>
    </source>
</evidence>
<evidence type="ECO:0000313" key="2">
    <source>
        <dbReference type="Proteomes" id="UP001283361"/>
    </source>
</evidence>
<feature type="non-terminal residue" evidence="1">
    <location>
        <position position="1"/>
    </location>
</feature>
<keyword evidence="2" id="KW-1185">Reference proteome</keyword>
<reference evidence="1" key="1">
    <citation type="journal article" date="2023" name="G3 (Bethesda)">
        <title>A reference genome for the long-term kleptoplast-retaining sea slug Elysia crispata morphotype clarki.</title>
        <authorList>
            <person name="Eastman K.E."/>
            <person name="Pendleton A.L."/>
            <person name="Shaikh M.A."/>
            <person name="Suttiyut T."/>
            <person name="Ogas R."/>
            <person name="Tomko P."/>
            <person name="Gavelis G."/>
            <person name="Widhalm J.R."/>
            <person name="Wisecaver J.H."/>
        </authorList>
    </citation>
    <scope>NUCLEOTIDE SEQUENCE</scope>
    <source>
        <strain evidence="1">ECLA1</strain>
    </source>
</reference>
<dbReference type="Proteomes" id="UP001283361">
    <property type="component" value="Unassembled WGS sequence"/>
</dbReference>
<accession>A0AAE1DBG6</accession>
<dbReference type="EMBL" id="JAWDGP010004499">
    <property type="protein sequence ID" value="KAK3763800.1"/>
    <property type="molecule type" value="Genomic_DNA"/>
</dbReference>
<organism evidence="1 2">
    <name type="scientific">Elysia crispata</name>
    <name type="common">lettuce slug</name>
    <dbReference type="NCBI Taxonomy" id="231223"/>
    <lineage>
        <taxon>Eukaryota</taxon>
        <taxon>Metazoa</taxon>
        <taxon>Spiralia</taxon>
        <taxon>Lophotrochozoa</taxon>
        <taxon>Mollusca</taxon>
        <taxon>Gastropoda</taxon>
        <taxon>Heterobranchia</taxon>
        <taxon>Euthyneura</taxon>
        <taxon>Panpulmonata</taxon>
        <taxon>Sacoglossa</taxon>
        <taxon>Placobranchoidea</taxon>
        <taxon>Plakobranchidae</taxon>
        <taxon>Elysia</taxon>
    </lineage>
</organism>
<sequence>NPRARVLNQAKFISCDSAKTLAQSLSRRNSGEGSTSVDLEDCKHWRARTPRSVIPTL</sequence>
<proteinExistence type="predicted"/>
<comment type="caution">
    <text evidence="1">The sequence shown here is derived from an EMBL/GenBank/DDBJ whole genome shotgun (WGS) entry which is preliminary data.</text>
</comment>
<protein>
    <submittedName>
        <fullName evidence="1">Uncharacterized protein</fullName>
    </submittedName>
</protein>
<name>A0AAE1DBG6_9GAST</name>
<dbReference type="AlphaFoldDB" id="A0AAE1DBG6"/>
<gene>
    <name evidence="1" type="ORF">RRG08_007578</name>
</gene>